<dbReference type="EMBL" id="DXBU01000053">
    <property type="protein sequence ID" value="HIZ21948.1"/>
    <property type="molecule type" value="Genomic_DNA"/>
</dbReference>
<dbReference type="PANTHER" id="PTHR28259:SF1">
    <property type="entry name" value="FLUORIDE EXPORT PROTEIN 1-RELATED"/>
    <property type="match status" value="1"/>
</dbReference>
<keyword evidence="10" id="KW-0813">Transport</keyword>
<evidence type="ECO:0000256" key="8">
    <source>
        <dbReference type="ARBA" id="ARBA00035585"/>
    </source>
</evidence>
<evidence type="ECO:0000256" key="4">
    <source>
        <dbReference type="ARBA" id="ARBA00022989"/>
    </source>
</evidence>
<sequence>MLECLAVGAGGFIGAVCRYLVGLLPVREEWNFPIKTFLINILGCFIIGLIAASVEKYHTPGPRMVLFLKAGICGGFTTFSSFALETSDLIKSGNLWTGFFYALLSVALGLCCVFAAELLIDHLA</sequence>
<comment type="catalytic activity">
    <reaction evidence="8">
        <text>fluoride(in) = fluoride(out)</text>
        <dbReference type="Rhea" id="RHEA:76159"/>
        <dbReference type="ChEBI" id="CHEBI:17051"/>
    </reaction>
    <physiologicalReaction direction="left-to-right" evidence="8">
        <dbReference type="Rhea" id="RHEA:76160"/>
    </physiologicalReaction>
</comment>
<gene>
    <name evidence="10 11" type="primary">crcB</name>
    <name evidence="10" type="synonym">fluC</name>
    <name evidence="11" type="ORF">IAA21_04000</name>
</gene>
<dbReference type="Proteomes" id="UP000824041">
    <property type="component" value="Unassembled WGS sequence"/>
</dbReference>
<evidence type="ECO:0000313" key="11">
    <source>
        <dbReference type="EMBL" id="HIZ21948.1"/>
    </source>
</evidence>
<comment type="similarity">
    <text evidence="7 10">Belongs to the fluoride channel Fluc/FEX (TC 1.A.43) family.</text>
</comment>
<evidence type="ECO:0000256" key="5">
    <source>
        <dbReference type="ARBA" id="ARBA00023136"/>
    </source>
</evidence>
<comment type="function">
    <text evidence="9 10">Fluoride-specific ion channel. Important for reducing fluoride concentration in the cell, thus reducing its toxicity.</text>
</comment>
<evidence type="ECO:0000256" key="10">
    <source>
        <dbReference type="HAMAP-Rule" id="MF_00454"/>
    </source>
</evidence>
<reference evidence="11" key="1">
    <citation type="journal article" date="2021" name="PeerJ">
        <title>Extensive microbial diversity within the chicken gut microbiome revealed by metagenomics and culture.</title>
        <authorList>
            <person name="Gilroy R."/>
            <person name="Ravi A."/>
            <person name="Getino M."/>
            <person name="Pursley I."/>
            <person name="Horton D.L."/>
            <person name="Alikhan N.F."/>
            <person name="Baker D."/>
            <person name="Gharbi K."/>
            <person name="Hall N."/>
            <person name="Watson M."/>
            <person name="Adriaenssens E.M."/>
            <person name="Foster-Nyarko E."/>
            <person name="Jarju S."/>
            <person name="Secka A."/>
            <person name="Antonio M."/>
            <person name="Oren A."/>
            <person name="Chaudhuri R.R."/>
            <person name="La Ragione R."/>
            <person name="Hildebrand F."/>
            <person name="Pallen M.J."/>
        </authorList>
    </citation>
    <scope>NUCLEOTIDE SEQUENCE</scope>
    <source>
        <strain evidence="11">14324</strain>
    </source>
</reference>
<evidence type="ECO:0000256" key="6">
    <source>
        <dbReference type="ARBA" id="ARBA00023303"/>
    </source>
</evidence>
<evidence type="ECO:0000256" key="9">
    <source>
        <dbReference type="ARBA" id="ARBA00049940"/>
    </source>
</evidence>
<evidence type="ECO:0000256" key="1">
    <source>
        <dbReference type="ARBA" id="ARBA00004651"/>
    </source>
</evidence>
<proteinExistence type="inferred from homology"/>
<keyword evidence="3 10" id="KW-0812">Transmembrane</keyword>
<evidence type="ECO:0000256" key="7">
    <source>
        <dbReference type="ARBA" id="ARBA00035120"/>
    </source>
</evidence>
<feature type="transmembrane region" description="Helical" evidence="10">
    <location>
        <begin position="96"/>
        <end position="120"/>
    </location>
</feature>
<comment type="subcellular location">
    <subcellularLocation>
        <location evidence="1 10">Cell membrane</location>
        <topology evidence="1 10">Multi-pass membrane protein</topology>
    </subcellularLocation>
</comment>
<keyword evidence="10" id="KW-0915">Sodium</keyword>
<dbReference type="GO" id="GO:0140114">
    <property type="term" value="P:cellular detoxification of fluoride"/>
    <property type="evidence" value="ECO:0007669"/>
    <property type="project" value="UniProtKB-UniRule"/>
</dbReference>
<feature type="binding site" evidence="10">
    <location>
        <position position="77"/>
    </location>
    <ligand>
        <name>Na(+)</name>
        <dbReference type="ChEBI" id="CHEBI:29101"/>
        <note>structural</note>
    </ligand>
</feature>
<keyword evidence="6 10" id="KW-0407">Ion channel</keyword>
<dbReference type="Pfam" id="PF02537">
    <property type="entry name" value="CRCB"/>
    <property type="match status" value="1"/>
</dbReference>
<organism evidence="11 12">
    <name type="scientific">Candidatus Blautia faecigallinarum</name>
    <dbReference type="NCBI Taxonomy" id="2838488"/>
    <lineage>
        <taxon>Bacteria</taxon>
        <taxon>Bacillati</taxon>
        <taxon>Bacillota</taxon>
        <taxon>Clostridia</taxon>
        <taxon>Lachnospirales</taxon>
        <taxon>Lachnospiraceae</taxon>
        <taxon>Blautia</taxon>
    </lineage>
</organism>
<dbReference type="InterPro" id="IPR003691">
    <property type="entry name" value="FluC"/>
</dbReference>
<keyword evidence="10" id="KW-0479">Metal-binding</keyword>
<evidence type="ECO:0000256" key="3">
    <source>
        <dbReference type="ARBA" id="ARBA00022692"/>
    </source>
</evidence>
<dbReference type="NCBIfam" id="TIGR00494">
    <property type="entry name" value="crcB"/>
    <property type="match status" value="1"/>
</dbReference>
<dbReference type="PANTHER" id="PTHR28259">
    <property type="entry name" value="FLUORIDE EXPORT PROTEIN 1-RELATED"/>
    <property type="match status" value="1"/>
</dbReference>
<comment type="caution">
    <text evidence="11">The sequence shown here is derived from an EMBL/GenBank/DDBJ whole genome shotgun (WGS) entry which is preliminary data.</text>
</comment>
<comment type="activity regulation">
    <text evidence="10">Na(+) is not transported, but it plays an essential structural role and its presence is essential for fluoride channel function.</text>
</comment>
<feature type="transmembrane region" description="Helical" evidence="10">
    <location>
        <begin position="34"/>
        <end position="54"/>
    </location>
</feature>
<feature type="binding site" evidence="10">
    <location>
        <position position="74"/>
    </location>
    <ligand>
        <name>Na(+)</name>
        <dbReference type="ChEBI" id="CHEBI:29101"/>
        <note>structural</note>
    </ligand>
</feature>
<dbReference type="AlphaFoldDB" id="A0A9D2DRV6"/>
<protein>
    <recommendedName>
        <fullName evidence="10">Fluoride-specific ion channel FluC</fullName>
    </recommendedName>
</protein>
<dbReference type="GO" id="GO:0046872">
    <property type="term" value="F:metal ion binding"/>
    <property type="evidence" value="ECO:0007669"/>
    <property type="project" value="UniProtKB-KW"/>
</dbReference>
<keyword evidence="5 10" id="KW-0472">Membrane</keyword>
<evidence type="ECO:0000256" key="2">
    <source>
        <dbReference type="ARBA" id="ARBA00022475"/>
    </source>
</evidence>
<dbReference type="HAMAP" id="MF_00454">
    <property type="entry name" value="FluC"/>
    <property type="match status" value="1"/>
</dbReference>
<accession>A0A9D2DRV6</accession>
<keyword evidence="10" id="KW-0406">Ion transport</keyword>
<dbReference type="GO" id="GO:0005886">
    <property type="term" value="C:plasma membrane"/>
    <property type="evidence" value="ECO:0007669"/>
    <property type="project" value="UniProtKB-SubCell"/>
</dbReference>
<dbReference type="GO" id="GO:0062054">
    <property type="term" value="F:fluoride channel activity"/>
    <property type="evidence" value="ECO:0007669"/>
    <property type="project" value="UniProtKB-UniRule"/>
</dbReference>
<evidence type="ECO:0000313" key="12">
    <source>
        <dbReference type="Proteomes" id="UP000824041"/>
    </source>
</evidence>
<feature type="transmembrane region" description="Helical" evidence="10">
    <location>
        <begin position="66"/>
        <end position="84"/>
    </location>
</feature>
<name>A0A9D2DRV6_9FIRM</name>
<keyword evidence="2 10" id="KW-1003">Cell membrane</keyword>
<keyword evidence="4 10" id="KW-1133">Transmembrane helix</keyword>
<reference evidence="11" key="2">
    <citation type="submission" date="2021-04" db="EMBL/GenBank/DDBJ databases">
        <authorList>
            <person name="Gilroy R."/>
        </authorList>
    </citation>
    <scope>NUCLEOTIDE SEQUENCE</scope>
    <source>
        <strain evidence="11">14324</strain>
    </source>
</reference>